<dbReference type="GO" id="GO:1904161">
    <property type="term" value="P:DNA synthesis involved in UV-damage excision repair"/>
    <property type="evidence" value="ECO:0007669"/>
    <property type="project" value="TreeGrafter"/>
</dbReference>
<dbReference type="GO" id="GO:0043625">
    <property type="term" value="C:delta DNA polymerase complex"/>
    <property type="evidence" value="ECO:0007669"/>
    <property type="project" value="InterPro"/>
</dbReference>
<dbReference type="HOGENOM" id="CLU_535293_0_0_1"/>
<evidence type="ECO:0000256" key="1">
    <source>
        <dbReference type="ARBA" id="ARBA00004123"/>
    </source>
</evidence>
<feature type="region of interest" description="Disordered" evidence="5">
    <location>
        <begin position="245"/>
        <end position="511"/>
    </location>
</feature>
<feature type="compositionally biased region" description="Basic and acidic residues" evidence="5">
    <location>
        <begin position="386"/>
        <end position="402"/>
    </location>
</feature>
<proteinExistence type="predicted"/>
<protein>
    <recommendedName>
        <fullName evidence="2">DNA polymerase delta subunit 3</fullName>
    </recommendedName>
</protein>
<dbReference type="EMBL" id="KN847976">
    <property type="protein sequence ID" value="KIR48611.1"/>
    <property type="molecule type" value="Genomic_DNA"/>
</dbReference>
<dbReference type="InterPro" id="IPR041913">
    <property type="entry name" value="POLD3_sf"/>
</dbReference>
<dbReference type="PANTHER" id="PTHR17598">
    <property type="entry name" value="DNA POLYMERASE DELTA SUBUNIT 3"/>
    <property type="match status" value="1"/>
</dbReference>
<evidence type="ECO:0000256" key="4">
    <source>
        <dbReference type="ARBA" id="ARBA00023242"/>
    </source>
</evidence>
<sequence length="511" mass="54891">MITPEQQKQVTRKLTHWIENESKIITYRTVSREIGCHVNVAKNILLRHFEANPSLAATYLLTGPLLSNSVLTQTVLQNGTASKDGKSLRDLGDGMVKIVDMDQNSDAGDSDVEGLESESQGQSKAQRAGLVDMDDDDERMDGVGNDRGAQVGDGGIGGGKRFGESGFQREKVKRWGVVLATAEALEEKRVLFDGSELNIHIYALSPAPVKDPAQFLIAGLELHDNANMYNSETYGSITGDAFKPSAKPNPLAPAKPSVKESAAPSIFARGSKDKMAKEEARKEVKKQVSTKNVEDEPMKPRSSTSATAATAINKAQPLNKSNSKKRVINSDTEEDEASPAKPNASTSMSKGGSSKTALEPTSSMVAREDKAALEAMADMDVDFSDDEKSVTARPKAKEETKPLRKSTTGRKVRRVKKTKREKDDKGYFVSKDYWTDESYSGESEPEQVEPQPKTQRASKMGGNKPPIKARESASSVGSGSGSGAGAGGGAKKLASKPAAGQSTLMGFFKKK</sequence>
<dbReference type="GO" id="GO:0006271">
    <property type="term" value="P:DNA strand elongation involved in DNA replication"/>
    <property type="evidence" value="ECO:0007669"/>
    <property type="project" value="TreeGrafter"/>
</dbReference>
<organism evidence="6">
    <name type="scientific">Cryptococcus bacillisporus CA1280</name>
    <dbReference type="NCBI Taxonomy" id="1296109"/>
    <lineage>
        <taxon>Eukaryota</taxon>
        <taxon>Fungi</taxon>
        <taxon>Dikarya</taxon>
        <taxon>Basidiomycota</taxon>
        <taxon>Agaricomycotina</taxon>
        <taxon>Tremellomycetes</taxon>
        <taxon>Tremellales</taxon>
        <taxon>Cryptococcaceae</taxon>
        <taxon>Cryptococcus</taxon>
        <taxon>Cryptococcus gattii species complex</taxon>
    </lineage>
</organism>
<feature type="compositionally biased region" description="Low complexity" evidence="5">
    <location>
        <begin position="491"/>
        <end position="500"/>
    </location>
</feature>
<accession>A0A0D0VMU3</accession>
<evidence type="ECO:0000256" key="5">
    <source>
        <dbReference type="SAM" id="MobiDB-lite"/>
    </source>
</evidence>
<feature type="compositionally biased region" description="Low complexity" evidence="5">
    <location>
        <begin position="302"/>
        <end position="311"/>
    </location>
</feature>
<evidence type="ECO:0000313" key="6">
    <source>
        <dbReference type="EMBL" id="KIR48611.1"/>
    </source>
</evidence>
<gene>
    <name evidence="6" type="ORF">I312_01680</name>
</gene>
<evidence type="ECO:0000256" key="2">
    <source>
        <dbReference type="ARBA" id="ARBA00017589"/>
    </source>
</evidence>
<dbReference type="Pfam" id="PF09507">
    <property type="entry name" value="CDC27"/>
    <property type="match status" value="1"/>
</dbReference>
<feature type="compositionally biased region" description="Low complexity" evidence="5">
    <location>
        <begin position="344"/>
        <end position="357"/>
    </location>
</feature>
<dbReference type="Gene3D" id="3.90.1030.20">
    <property type="entry name" value="DNA polymerase delta, p66 (Cdc27) subunit, wHTH domain"/>
    <property type="match status" value="1"/>
</dbReference>
<keyword evidence="4" id="KW-0539">Nucleus</keyword>
<feature type="compositionally biased region" description="Gly residues" evidence="5">
    <location>
        <begin position="478"/>
        <end position="490"/>
    </location>
</feature>
<feature type="region of interest" description="Disordered" evidence="5">
    <location>
        <begin position="103"/>
        <end position="134"/>
    </location>
</feature>
<dbReference type="InterPro" id="IPR019038">
    <property type="entry name" value="POLD3"/>
</dbReference>
<name>A0A0D0VMU3_CRYGA</name>
<feature type="compositionally biased region" description="Basic and acidic residues" evidence="5">
    <location>
        <begin position="270"/>
        <end position="299"/>
    </location>
</feature>
<keyword evidence="3" id="KW-0235">DNA replication</keyword>
<evidence type="ECO:0000256" key="3">
    <source>
        <dbReference type="ARBA" id="ARBA00022705"/>
    </source>
</evidence>
<comment type="subcellular location">
    <subcellularLocation>
        <location evidence="1">Nucleus</location>
    </subcellularLocation>
</comment>
<dbReference type="AlphaFoldDB" id="A0A0D0VMU3"/>
<dbReference type="PANTHER" id="PTHR17598:SF13">
    <property type="entry name" value="DNA POLYMERASE DELTA SUBUNIT 3"/>
    <property type="match status" value="1"/>
</dbReference>
<dbReference type="GO" id="GO:0003887">
    <property type="term" value="F:DNA-directed DNA polymerase activity"/>
    <property type="evidence" value="ECO:0007669"/>
    <property type="project" value="TreeGrafter"/>
</dbReference>
<reference evidence="6" key="1">
    <citation type="submission" date="2015-01" db="EMBL/GenBank/DDBJ databases">
        <title>The Genome Sequence of Cryptococcus gattii CA1280.</title>
        <authorList>
            <consortium name="The Broad Institute Genomics Platform"/>
            <person name="Cuomo C."/>
            <person name="Litvintseva A."/>
            <person name="Chen Y."/>
            <person name="Heitman J."/>
            <person name="Sun S."/>
            <person name="Springer D."/>
            <person name="Dromer F."/>
            <person name="Young S."/>
            <person name="Zeng Q."/>
            <person name="Gargeya S."/>
            <person name="Abouelleil A."/>
            <person name="Alvarado L."/>
            <person name="Chapman S.B."/>
            <person name="Gainer-Dewar J."/>
            <person name="Goldberg J."/>
            <person name="Griggs A."/>
            <person name="Gujja S."/>
            <person name="Hansen M."/>
            <person name="Howarth C."/>
            <person name="Imamovic A."/>
            <person name="Larimer J."/>
            <person name="Murphy C."/>
            <person name="Naylor J."/>
            <person name="Pearson M."/>
            <person name="Priest M."/>
            <person name="Roberts A."/>
            <person name="Saif S."/>
            <person name="Shea T."/>
            <person name="Sykes S."/>
            <person name="Wortman J."/>
            <person name="Nusbaum C."/>
            <person name="Birren B."/>
        </authorList>
    </citation>
    <scope>NUCLEOTIDE SEQUENCE [LARGE SCALE GENOMIC DNA]</scope>
    <source>
        <strain evidence="6">CA1280</strain>
    </source>
</reference>
<dbReference type="OrthoDB" id="514823at2759"/>
<dbReference type="GO" id="GO:0006297">
    <property type="term" value="P:nucleotide-excision repair, DNA gap filling"/>
    <property type="evidence" value="ECO:0007669"/>
    <property type="project" value="TreeGrafter"/>
</dbReference>
<feature type="compositionally biased region" description="Basic residues" evidence="5">
    <location>
        <begin position="403"/>
        <end position="419"/>
    </location>
</feature>